<dbReference type="InterPro" id="IPR043128">
    <property type="entry name" value="Rev_trsase/Diguanyl_cyclase"/>
</dbReference>
<dbReference type="EC" id="2.7.7.65" evidence="2"/>
<evidence type="ECO:0000313" key="7">
    <source>
        <dbReference type="Proteomes" id="UP000075349"/>
    </source>
</evidence>
<dbReference type="FunFam" id="3.30.70.270:FF:000001">
    <property type="entry name" value="Diguanylate cyclase domain protein"/>
    <property type="match status" value="1"/>
</dbReference>
<dbReference type="CDD" id="cd01949">
    <property type="entry name" value="GGDEF"/>
    <property type="match status" value="1"/>
</dbReference>
<feature type="transmembrane region" description="Helical" evidence="4">
    <location>
        <begin position="96"/>
        <end position="115"/>
    </location>
</feature>
<name>A0A151JI38_9VIBR</name>
<dbReference type="AlphaFoldDB" id="A0A151JI38"/>
<dbReference type="InterPro" id="IPR050469">
    <property type="entry name" value="Diguanylate_Cyclase"/>
</dbReference>
<comment type="cofactor">
    <cofactor evidence="1">
        <name>Mg(2+)</name>
        <dbReference type="ChEBI" id="CHEBI:18420"/>
    </cofactor>
</comment>
<keyword evidence="4" id="KW-1133">Transmembrane helix</keyword>
<dbReference type="Proteomes" id="UP000075349">
    <property type="component" value="Unassembled WGS sequence"/>
</dbReference>
<feature type="transmembrane region" description="Helical" evidence="4">
    <location>
        <begin position="12"/>
        <end position="29"/>
    </location>
</feature>
<evidence type="ECO:0000313" key="6">
    <source>
        <dbReference type="EMBL" id="KYN25352.1"/>
    </source>
</evidence>
<evidence type="ECO:0000256" key="3">
    <source>
        <dbReference type="ARBA" id="ARBA00034247"/>
    </source>
</evidence>
<sequence length="390" mass="43590">MESLTLDIRTLNIIIVLFSLLYAVGLFIYQTTQQKSSGLKPLAAGIFLIGVGPFLIVFRGIAPDWLTIVVANSFIHLGFLCTFYGISLIRNFKSHIIHVLLFGFVISVGALYFFTYPIPSINFRIAIVSAYMSATSFATFWALIKGKHDDAKLPVLLMAIPFLSLGIMMFVRIFYGLYEPQLTNYLMAGKMHAFSYVHVLILLVSISLSMLWLFNSRLVKSIHHLSLKDPLTGLYNRRVMDNVIPNLVARAKERKNSVSLIMTDIDNFKAINDEFGHIVGDDTIEKVAKVLTQSAANSENIYIVRFGGDEFMILLLESDINNAYEYAENLRKQLLSDVSVSLNGHPCTMSFGVAELGLDDNLDELLENADSALYQAKNLGRNQVVSNSSM</sequence>
<dbReference type="InterPro" id="IPR000160">
    <property type="entry name" value="GGDEF_dom"/>
</dbReference>
<dbReference type="NCBIfam" id="TIGR00254">
    <property type="entry name" value="GGDEF"/>
    <property type="match status" value="1"/>
</dbReference>
<evidence type="ECO:0000256" key="4">
    <source>
        <dbReference type="SAM" id="Phobius"/>
    </source>
</evidence>
<dbReference type="PANTHER" id="PTHR45138">
    <property type="entry name" value="REGULATORY COMPONENTS OF SENSORY TRANSDUCTION SYSTEM"/>
    <property type="match status" value="1"/>
</dbReference>
<feature type="transmembrane region" description="Helical" evidence="4">
    <location>
        <begin position="195"/>
        <end position="214"/>
    </location>
</feature>
<feature type="transmembrane region" description="Helical" evidence="4">
    <location>
        <begin position="68"/>
        <end position="89"/>
    </location>
</feature>
<evidence type="ECO:0000256" key="2">
    <source>
        <dbReference type="ARBA" id="ARBA00012528"/>
    </source>
</evidence>
<organism evidence="6 7">
    <name type="scientific">Vibrio cidicii</name>
    <dbReference type="NCBI Taxonomy" id="1763883"/>
    <lineage>
        <taxon>Bacteria</taxon>
        <taxon>Pseudomonadati</taxon>
        <taxon>Pseudomonadota</taxon>
        <taxon>Gammaproteobacteria</taxon>
        <taxon>Vibrionales</taxon>
        <taxon>Vibrionaceae</taxon>
        <taxon>Vibrio</taxon>
    </lineage>
</organism>
<dbReference type="EMBL" id="LOMK01000001">
    <property type="protein sequence ID" value="KYN25352.1"/>
    <property type="molecule type" value="Genomic_DNA"/>
</dbReference>
<evidence type="ECO:0000259" key="5">
    <source>
        <dbReference type="PROSITE" id="PS50887"/>
    </source>
</evidence>
<dbReference type="PROSITE" id="PS50887">
    <property type="entry name" value="GGDEF"/>
    <property type="match status" value="1"/>
</dbReference>
<keyword evidence="4" id="KW-0472">Membrane</keyword>
<dbReference type="GO" id="GO:0052621">
    <property type="term" value="F:diguanylate cyclase activity"/>
    <property type="evidence" value="ECO:0007669"/>
    <property type="project" value="UniProtKB-EC"/>
</dbReference>
<accession>A0A151JI38</accession>
<dbReference type="PANTHER" id="PTHR45138:SF9">
    <property type="entry name" value="DIGUANYLATE CYCLASE DGCM-RELATED"/>
    <property type="match status" value="1"/>
</dbReference>
<feature type="transmembrane region" description="Helical" evidence="4">
    <location>
        <begin position="41"/>
        <end position="62"/>
    </location>
</feature>
<keyword evidence="4" id="KW-0812">Transmembrane</keyword>
<proteinExistence type="predicted"/>
<reference evidence="7" key="1">
    <citation type="submission" date="2015-12" db="EMBL/GenBank/DDBJ databases">
        <authorList>
            <person name="Tarr C.L."/>
            <person name="Gladney L.M."/>
        </authorList>
    </citation>
    <scope>NUCLEOTIDE SEQUENCE [LARGE SCALE GENOMIC DNA]</scope>
    <source>
        <strain evidence="7">2756-81</strain>
    </source>
</reference>
<gene>
    <name evidence="6" type="ORF">AUQ44_06940</name>
</gene>
<dbReference type="SUPFAM" id="SSF55073">
    <property type="entry name" value="Nucleotide cyclase"/>
    <property type="match status" value="1"/>
</dbReference>
<dbReference type="SMART" id="SM00267">
    <property type="entry name" value="GGDEF"/>
    <property type="match status" value="1"/>
</dbReference>
<feature type="transmembrane region" description="Helical" evidence="4">
    <location>
        <begin position="155"/>
        <end position="175"/>
    </location>
</feature>
<evidence type="ECO:0000256" key="1">
    <source>
        <dbReference type="ARBA" id="ARBA00001946"/>
    </source>
</evidence>
<dbReference type="Gene3D" id="3.30.70.270">
    <property type="match status" value="1"/>
</dbReference>
<comment type="catalytic activity">
    <reaction evidence="3">
        <text>2 GTP = 3',3'-c-di-GMP + 2 diphosphate</text>
        <dbReference type="Rhea" id="RHEA:24898"/>
        <dbReference type="ChEBI" id="CHEBI:33019"/>
        <dbReference type="ChEBI" id="CHEBI:37565"/>
        <dbReference type="ChEBI" id="CHEBI:58805"/>
        <dbReference type="EC" id="2.7.7.65"/>
    </reaction>
</comment>
<comment type="caution">
    <text evidence="6">The sequence shown here is derived from an EMBL/GenBank/DDBJ whole genome shotgun (WGS) entry which is preliminary data.</text>
</comment>
<dbReference type="Pfam" id="PF00990">
    <property type="entry name" value="GGDEF"/>
    <property type="match status" value="1"/>
</dbReference>
<feature type="transmembrane region" description="Helical" evidence="4">
    <location>
        <begin position="121"/>
        <end position="143"/>
    </location>
</feature>
<feature type="domain" description="GGDEF" evidence="5">
    <location>
        <begin position="256"/>
        <end position="389"/>
    </location>
</feature>
<dbReference type="InterPro" id="IPR029787">
    <property type="entry name" value="Nucleotide_cyclase"/>
</dbReference>
<protein>
    <recommendedName>
        <fullName evidence="2">diguanylate cyclase</fullName>
        <ecNumber evidence="2">2.7.7.65</ecNumber>
    </recommendedName>
</protein>